<feature type="compositionally biased region" description="Polar residues" evidence="1">
    <location>
        <begin position="18"/>
        <end position="33"/>
    </location>
</feature>
<dbReference type="InterPro" id="IPR052270">
    <property type="entry name" value="CACF_protein"/>
</dbReference>
<feature type="compositionally biased region" description="Basic and acidic residues" evidence="1">
    <location>
        <begin position="73"/>
        <end position="86"/>
    </location>
</feature>
<dbReference type="PANTHER" id="PTHR22028">
    <property type="entry name" value="SFI1 SPINDLE BODY DOMAIN-CONTAINING PROTEIN-RELATED"/>
    <property type="match status" value="1"/>
</dbReference>
<feature type="domain" description="Sfi1 spindle body" evidence="2">
    <location>
        <begin position="1611"/>
        <end position="1763"/>
    </location>
</feature>
<evidence type="ECO:0000256" key="1">
    <source>
        <dbReference type="SAM" id="MobiDB-lite"/>
    </source>
</evidence>
<dbReference type="EMBL" id="JBJQND010000011">
    <property type="protein sequence ID" value="KAL3861077.1"/>
    <property type="molecule type" value="Genomic_DNA"/>
</dbReference>
<dbReference type="Pfam" id="PF08457">
    <property type="entry name" value="Sfi1"/>
    <property type="match status" value="1"/>
</dbReference>
<feature type="compositionally biased region" description="Polar residues" evidence="1">
    <location>
        <begin position="59"/>
        <end position="70"/>
    </location>
</feature>
<evidence type="ECO:0000313" key="4">
    <source>
        <dbReference type="Proteomes" id="UP001634394"/>
    </source>
</evidence>
<feature type="compositionally biased region" description="Polar residues" evidence="1">
    <location>
        <begin position="2239"/>
        <end position="2252"/>
    </location>
</feature>
<evidence type="ECO:0000259" key="2">
    <source>
        <dbReference type="Pfam" id="PF08457"/>
    </source>
</evidence>
<organism evidence="3 4">
    <name type="scientific">Sinanodonta woodiana</name>
    <name type="common">Chinese pond mussel</name>
    <name type="synonym">Anodonta woodiana</name>
    <dbReference type="NCBI Taxonomy" id="1069815"/>
    <lineage>
        <taxon>Eukaryota</taxon>
        <taxon>Metazoa</taxon>
        <taxon>Spiralia</taxon>
        <taxon>Lophotrochozoa</taxon>
        <taxon>Mollusca</taxon>
        <taxon>Bivalvia</taxon>
        <taxon>Autobranchia</taxon>
        <taxon>Heteroconchia</taxon>
        <taxon>Palaeoheterodonta</taxon>
        <taxon>Unionida</taxon>
        <taxon>Unionoidea</taxon>
        <taxon>Unionidae</taxon>
        <taxon>Unioninae</taxon>
        <taxon>Sinanodonta</taxon>
    </lineage>
</organism>
<reference evidence="3 4" key="1">
    <citation type="submission" date="2024-11" db="EMBL/GenBank/DDBJ databases">
        <title>Chromosome-level genome assembly of the freshwater bivalve Anodonta woodiana.</title>
        <authorList>
            <person name="Chen X."/>
        </authorList>
    </citation>
    <scope>NUCLEOTIDE SEQUENCE [LARGE SCALE GENOMIC DNA]</scope>
    <source>
        <strain evidence="3">MN2024</strain>
        <tissue evidence="3">Gills</tissue>
    </source>
</reference>
<feature type="region of interest" description="Disordered" evidence="1">
    <location>
        <begin position="2207"/>
        <end position="2285"/>
    </location>
</feature>
<gene>
    <name evidence="3" type="ORF">ACJMK2_007163</name>
</gene>
<dbReference type="PANTHER" id="PTHR22028:SF9">
    <property type="entry name" value="SFI1 SPINDLE BODY DOMAIN-CONTAINING PROTEIN"/>
    <property type="match status" value="1"/>
</dbReference>
<dbReference type="InterPro" id="IPR013665">
    <property type="entry name" value="Sfi1_dom"/>
</dbReference>
<sequence>MADVLSINPSDKKHGARDQTSPMKQKAFPNSTHKVLIKLSPSKDQRKNVSIPSDHETYKTSVSKAQSYMSLNEKFHKADKRSEKKSSSSKMDGSVSVPHKKDKVVSDQKVRQSISAGKVGQPTRTPSIKNVKKRLVFDEVDEDQEEGLDFTDKIALLRSIYITPFKSGWRKENEHSGLHASNHVRSDSLNTERNQTSSILKNESHKQNHQSVAKIVTDGVEQRLSQISVDLQKVRKNLQDKTWKEIEKEKEKESSLDKDLVESKRLENDLNKKNFVTVQTQTPKNSRSLVIQSNVPGYEPSPGTRKGDVLSSSTKSIQNSAHRIGSMLRKEGVSEGVCIEANSAFSPKSSLVDSKQTNVQDFVGSVYSPRQNKDIIFCFHDKETITSEDKETMTGIDLASVTDQGSNVKADGLKKDAGNRRKRRSRLVSAEIQTREKLGNDGIDLIKMDVKNKSEPLMKTAQDMFPKLTDSLDIKESDPISVKDLAGPQKHFHSSQPQNMYESCDEVPVKLEKDQSKPPMVAELTVANVKRLLQPGSVIDFHPVSQHMAEENNRMEMEFPVRDMPAFIPIVHGRGESLLSNNADSCRLSEYSTPWSMRSTESVSSTVEAVRLLRKLYKVKTPEERDDLVLKAKCFRRWLTNVRQMKRHQVLVFEPPPPSISYGVSLKKAEIFYRTQTLDQYFSYWKIRASQLKHCKAAQALHQHHLLRKGMNAFKWAINRSKLHQAIVQDKVNGILLAVSFRKWRSRAAANRHRRLQAAFTRWQHFTKEAQRIRSLKNQSDQRLKQHIFQKWDKRFKDQLKKNKADKHFKMGLLSFNFSSWKVFTIESKVKKGRQHLAKEMFEKNLTRNTFTQITVMFEKYQRAKKFHRQQQLKQALVAWQQGSKECQGENLENQRVAEEHRYRVTLKSHFYGWQDRLLNMRACRMSDKIFIKHAFAEWKVKYERRIQRHGEIDCFVRQKVMRRAFFRWKFTVNTLKKCRAAAIQCLETALMRHVLCRWEMYTAYKIELRKRLKIHERKQQLLVQKHCLSEWRARFQVQLDEQKARQLWSNTCARKAAAKWKLICHKQRLKHLLEETESLRLINRQRVMFKKWSTALWLVKEEKAVANCYRKELELILLRKRFTQWWEATQPLLKIKPMILRQQKELLASSFYGWHELVKQKTRCKQSLDLFHSTTLRRKFNCWRRQYLIHQVEKGVRKRVLQNCARRYIEGWRFVIKRKHSAVKFHENHVLKTVFSHWRHRSVHQVRQKILEHEAQEEKTHLLRTYFGMWYDNIQCQIHETEDAVIKLQHLQDANRLRCTFQFWRCHFRTTLLARENNRLRTRKLTKQILMEWRQVTEFAMMEAVKKLAIAIGLQIPEPASSSIRCNLGSSNFGENTQNLSLDGEEFEEGLEPLNLNFDGLPIVQPSQLTTPRHDSSYGTPLRSLLYPLSRGQISLQQSLDLGSASQLNSDFLDARFEMEQAVKTERMREIVTNVVTRLRHWPVSILFDQWKEFTIRRRELNGLAKLMSERHQFLTMSLIFKIWVRHYKAMKLAREHRDVVLQRQVLAYLSSYSCDRRQKKKLSTLAIRHYAIKVYSKVFPMWFNKAKDKHHREHIVHLWSNLTPEEKALMPRESTFQQRLNQRTLRLCFALWCLHYQQITKLKKAYHKIIMEKYFTAWASWAREKHDKKGKSQEFCDKRVKTLVFKTWCFRHMQKSEVARRYGEVWHNYTGLILMSWRTLAAENRRLKQQSAKVRESRNTNLLSQMLHNWCSATQTQLRVKKWYQRRLLLRILYAWFSVAEWQKGMQKNVITFQVKSYTRLAERCFHTWRSCHIKRLNAHKEHEKMVQRRVIEIVHYWRKRAQKTRGHLLQQEIQKNHVRQLFERWKAAYARNMEREDQLQNFLALKNYQVLRLYLDKWRYNLMEKHAKQVFSAKLLATFIQEWHLAAKACKERQLNLRVFEQARHEMTLKTYLAYWFNLVQVIRSTKQNSNLRIQLHVFRAWLSYTRRTSRLRHLQCTFTKRVNMSIVKNTWYTMKTRSQYCQELTAMAENIHKEKNEKLMRQVFTRWRKQLHLVLAGEFYQKLLAVRTCKRWYRFVLRQKQERQRDQEQLDKAIQHRNKKLCWQVFSAWHDEILVKHQIQRRSQQLEKKYAQRWKWKVDLAHTAACVEVEVRLKRCWQKWHRAYVKSKTVKQVELYESRQLLSQVFNAWRNLSIKKPLRRASQIPLPMTPSSPLKAPGWGSSSPISDKSSRESHSPTLSGQSFQTASPIPSLRGPQIAVSARRNIRPSNLPYLSNVPGRRT</sequence>
<feature type="region of interest" description="Disordered" evidence="1">
    <location>
        <begin position="1"/>
        <end position="125"/>
    </location>
</feature>
<accession>A0ABD3VHM0</accession>
<feature type="compositionally biased region" description="Basic and acidic residues" evidence="1">
    <location>
        <begin position="41"/>
        <end position="58"/>
    </location>
</feature>
<dbReference type="Proteomes" id="UP001634394">
    <property type="component" value="Unassembled WGS sequence"/>
</dbReference>
<name>A0ABD3VHM0_SINWO</name>
<comment type="caution">
    <text evidence="3">The sequence shown here is derived from an EMBL/GenBank/DDBJ whole genome shotgun (WGS) entry which is preliminary data.</text>
</comment>
<proteinExistence type="predicted"/>
<evidence type="ECO:0000313" key="3">
    <source>
        <dbReference type="EMBL" id="KAL3861077.1"/>
    </source>
</evidence>
<protein>
    <recommendedName>
        <fullName evidence="2">Sfi1 spindle body domain-containing protein</fullName>
    </recommendedName>
</protein>
<keyword evidence="4" id="KW-1185">Reference proteome</keyword>
<feature type="region of interest" description="Disordered" evidence="1">
    <location>
        <begin position="172"/>
        <end position="192"/>
    </location>
</feature>